<feature type="repeat" description="PPR" evidence="3">
    <location>
        <begin position="256"/>
        <end position="290"/>
    </location>
</feature>
<dbReference type="Gene3D" id="1.25.40.10">
    <property type="entry name" value="Tetratricopeptide repeat domain"/>
    <property type="match status" value="6"/>
</dbReference>
<feature type="repeat" description="PPR" evidence="3">
    <location>
        <begin position="187"/>
        <end position="221"/>
    </location>
</feature>
<proteinExistence type="inferred from homology"/>
<feature type="coiled-coil region" evidence="4">
    <location>
        <begin position="374"/>
        <end position="401"/>
    </location>
</feature>
<evidence type="ECO:0000256" key="3">
    <source>
        <dbReference type="PROSITE-ProRule" id="PRU00708"/>
    </source>
</evidence>
<name>A0A6N2B4Y6_SOLCI</name>
<sequence length="470" mass="53203">MAMSRICLRNCNGILSISSSSRSNFECLDDALTQFHQMVTMKPLPSVVDFSKLLKKLINMKHYSNVVSLFREMQKLGIPIDGFILTNVINSYCLMHSTDCAFSVLSIYLKNGIPFDTVVFNTLLRGIFAENKVKDAVELFKKLVREKTCEPDEFMYAIVMNGLSKRGHTQKIVSLLRLMEQGKTQPDICIYNIVIDAHCKDGNLDAAINVLNEMKQKDIYPDIVTYTSIIDGLYGLCKEGKVEVMRNMVEKGVEPDVFTHSMIMDGYCLRGEVDRARRIFDILIDKGIEPTIFSYNILINGYCKKKNLDEAMQLFGEISQKGLKPSIVTYNTILQGLFEVGRIGVAKQLFVEMESPDLYMYGTLLDGYFKYGLVEEAMSLFNKLERKIENVNIIINGLSKNGELDKAHAIFEKLSSMGLVPDVRTYTIMIAGFCQQELLDEAKDMLRKMEDNGCFPNNILFCEDILGAGK</sequence>
<reference evidence="5" key="1">
    <citation type="submission" date="2019-05" db="EMBL/GenBank/DDBJ databases">
        <title>The de novo reference genome and transcriptome assemblies of the wild tomato species Solanum chilense.</title>
        <authorList>
            <person name="Stam R."/>
            <person name="Nosenko T."/>
            <person name="Hoerger A.C."/>
            <person name="Stephan W."/>
            <person name="Seidel M.A."/>
            <person name="Kuhn J.M.M."/>
            <person name="Haberer G."/>
            <person name="Tellier A."/>
        </authorList>
    </citation>
    <scope>NUCLEOTIDE SEQUENCE</scope>
    <source>
        <tissue evidence="5">Mature leaves</tissue>
    </source>
</reference>
<dbReference type="PANTHER" id="PTHR46128">
    <property type="entry name" value="MITOCHONDRIAL GROUP I INTRON SPLICING FACTOR CCM1"/>
    <property type="match status" value="1"/>
</dbReference>
<organism evidence="5">
    <name type="scientific">Solanum chilense</name>
    <name type="common">Tomato</name>
    <name type="synonym">Lycopersicon chilense</name>
    <dbReference type="NCBI Taxonomy" id="4083"/>
    <lineage>
        <taxon>Eukaryota</taxon>
        <taxon>Viridiplantae</taxon>
        <taxon>Streptophyta</taxon>
        <taxon>Embryophyta</taxon>
        <taxon>Tracheophyta</taxon>
        <taxon>Spermatophyta</taxon>
        <taxon>Magnoliopsida</taxon>
        <taxon>eudicotyledons</taxon>
        <taxon>Gunneridae</taxon>
        <taxon>Pentapetalae</taxon>
        <taxon>asterids</taxon>
        <taxon>lamiids</taxon>
        <taxon>Solanales</taxon>
        <taxon>Solanaceae</taxon>
        <taxon>Solanoideae</taxon>
        <taxon>Solaneae</taxon>
        <taxon>Solanum</taxon>
        <taxon>Solanum subgen. Lycopersicon</taxon>
    </lineage>
</organism>
<dbReference type="InterPro" id="IPR011990">
    <property type="entry name" value="TPR-like_helical_dom_sf"/>
</dbReference>
<protein>
    <recommendedName>
        <fullName evidence="6">Pentacotripeptide-repeat region of PRORP domain-containing protein</fullName>
    </recommendedName>
</protein>
<dbReference type="InterPro" id="IPR002885">
    <property type="entry name" value="PPR_rpt"/>
</dbReference>
<feature type="repeat" description="PPR" evidence="3">
    <location>
        <begin position="291"/>
        <end position="325"/>
    </location>
</feature>
<dbReference type="NCBIfam" id="TIGR00756">
    <property type="entry name" value="PPR"/>
    <property type="match status" value="9"/>
</dbReference>
<evidence type="ECO:0000256" key="1">
    <source>
        <dbReference type="ARBA" id="ARBA00007626"/>
    </source>
</evidence>
<comment type="similarity">
    <text evidence="1">Belongs to the PPR family. P subfamily.</text>
</comment>
<dbReference type="PROSITE" id="PS51375">
    <property type="entry name" value="PPR"/>
    <property type="match status" value="8"/>
</dbReference>
<dbReference type="EMBL" id="RXGB01004323">
    <property type="protein sequence ID" value="TMW89945.1"/>
    <property type="molecule type" value="Genomic_DNA"/>
</dbReference>
<keyword evidence="2" id="KW-0677">Repeat</keyword>
<accession>A0A6N2B4Y6</accession>
<evidence type="ECO:0000256" key="2">
    <source>
        <dbReference type="ARBA" id="ARBA00022737"/>
    </source>
</evidence>
<dbReference type="Pfam" id="PF13041">
    <property type="entry name" value="PPR_2"/>
    <property type="match status" value="4"/>
</dbReference>
<dbReference type="AlphaFoldDB" id="A0A6N2B4Y6"/>
<dbReference type="SUPFAM" id="SSF81901">
    <property type="entry name" value="HCP-like"/>
    <property type="match status" value="1"/>
</dbReference>
<comment type="caution">
    <text evidence="5">The sequence shown here is derived from an EMBL/GenBank/DDBJ whole genome shotgun (WGS) entry which is preliminary data.</text>
</comment>
<evidence type="ECO:0008006" key="6">
    <source>
        <dbReference type="Google" id="ProtNLM"/>
    </source>
</evidence>
<dbReference type="Pfam" id="PF12854">
    <property type="entry name" value="PPR_1"/>
    <property type="match status" value="2"/>
</dbReference>
<gene>
    <name evidence="5" type="ORF">EJD97_016421</name>
</gene>
<evidence type="ECO:0000313" key="5">
    <source>
        <dbReference type="EMBL" id="TMW89945.1"/>
    </source>
</evidence>
<feature type="repeat" description="PPR" evidence="3">
    <location>
        <begin position="387"/>
        <end position="421"/>
    </location>
</feature>
<feature type="repeat" description="PPR" evidence="3">
    <location>
        <begin position="422"/>
        <end position="456"/>
    </location>
</feature>
<dbReference type="PANTHER" id="PTHR46128:SF289">
    <property type="entry name" value="PENTACOTRIPEPTIDE-REPEAT REGION OF PRORP DOMAIN-CONTAINING PROTEIN"/>
    <property type="match status" value="1"/>
</dbReference>
<evidence type="ECO:0000256" key="4">
    <source>
        <dbReference type="SAM" id="Coils"/>
    </source>
</evidence>
<feature type="repeat" description="PPR" evidence="3">
    <location>
        <begin position="326"/>
        <end position="360"/>
    </location>
</feature>
<feature type="repeat" description="PPR" evidence="3">
    <location>
        <begin position="116"/>
        <end position="151"/>
    </location>
</feature>
<feature type="repeat" description="PPR" evidence="3">
    <location>
        <begin position="152"/>
        <end position="186"/>
    </location>
</feature>
<dbReference type="InterPro" id="IPR050872">
    <property type="entry name" value="PPR_P_subfamily"/>
</dbReference>
<keyword evidence="4" id="KW-0175">Coiled coil</keyword>